<comment type="caution">
    <text evidence="2">The sequence shown here is derived from an EMBL/GenBank/DDBJ whole genome shotgun (WGS) entry which is preliminary data.</text>
</comment>
<evidence type="ECO:0000313" key="2">
    <source>
        <dbReference type="EMBL" id="TYL53294.1"/>
    </source>
</evidence>
<dbReference type="EMBL" id="VSSB01000001">
    <property type="protein sequence ID" value="TYL53294.1"/>
    <property type="molecule type" value="Genomic_DNA"/>
</dbReference>
<name>A0A5S4V2D0_9MICO</name>
<feature type="signal peptide" evidence="1">
    <location>
        <begin position="1"/>
        <end position="23"/>
    </location>
</feature>
<protein>
    <submittedName>
        <fullName evidence="2">Uncharacterized protein</fullName>
    </submittedName>
</protein>
<keyword evidence="1" id="KW-0732">Signal</keyword>
<keyword evidence="3" id="KW-1185">Reference proteome</keyword>
<sequence length="143" mass="14119">MQRIMTSAALVFAGALLLAGCTAGGGGSTTAAADDPCQAVGSEVRDISNGAQNVLAAGGDPSEMQESLDGYSERVTALDEEYGADTGTSEALGVLGEQIDAASEFASTLPADPDAEVDAEAVAEQQGAISEAATEVTNSCDAG</sequence>
<organism evidence="2 3">
    <name type="scientific">Agromyces mariniharenae</name>
    <dbReference type="NCBI Taxonomy" id="2604423"/>
    <lineage>
        <taxon>Bacteria</taxon>
        <taxon>Bacillati</taxon>
        <taxon>Actinomycetota</taxon>
        <taxon>Actinomycetes</taxon>
        <taxon>Micrococcales</taxon>
        <taxon>Microbacteriaceae</taxon>
        <taxon>Agromyces</taxon>
    </lineage>
</organism>
<evidence type="ECO:0000313" key="3">
    <source>
        <dbReference type="Proteomes" id="UP000325243"/>
    </source>
</evidence>
<dbReference type="Proteomes" id="UP000325243">
    <property type="component" value="Unassembled WGS sequence"/>
</dbReference>
<dbReference type="PROSITE" id="PS51257">
    <property type="entry name" value="PROKAR_LIPOPROTEIN"/>
    <property type="match status" value="1"/>
</dbReference>
<gene>
    <name evidence="2" type="ORF">FYC51_06300</name>
</gene>
<evidence type="ECO:0000256" key="1">
    <source>
        <dbReference type="SAM" id="SignalP"/>
    </source>
</evidence>
<reference evidence="2 3" key="1">
    <citation type="submission" date="2019-08" db="EMBL/GenBank/DDBJ databases">
        <authorList>
            <person name="Hu J."/>
        </authorList>
    </citation>
    <scope>NUCLEOTIDE SEQUENCE [LARGE SCALE GENOMIC DNA]</scope>
    <source>
        <strain evidence="2 3">NEAU-184</strain>
    </source>
</reference>
<proteinExistence type="predicted"/>
<feature type="chain" id="PRO_5038647181" evidence="1">
    <location>
        <begin position="24"/>
        <end position="143"/>
    </location>
</feature>
<accession>A0A5S4V2D0</accession>
<dbReference type="RefSeq" id="WP_148732763.1">
    <property type="nucleotide sequence ID" value="NZ_VSSB01000001.1"/>
</dbReference>
<dbReference type="AlphaFoldDB" id="A0A5S4V2D0"/>